<organism evidence="1 2">
    <name type="scientific">Carnobacterium divergens</name>
    <name type="common">Lactobacillus divergens</name>
    <dbReference type="NCBI Taxonomy" id="2748"/>
    <lineage>
        <taxon>Bacteria</taxon>
        <taxon>Bacillati</taxon>
        <taxon>Bacillota</taxon>
        <taxon>Bacilli</taxon>
        <taxon>Lactobacillales</taxon>
        <taxon>Carnobacteriaceae</taxon>
        <taxon>Carnobacterium</taxon>
    </lineage>
</organism>
<sequence length="615" mass="70961">MRVYLSEIENTSKPTTYETKKISATILSNMVTISLQDFAKELTISGKTAVLAEFTQPKLSKYTPIIGQQLVMLDFDNQDLENQFTLDDLEQDQFLMDYACFFYRTFSDAESNVDKFRVAFKLDSIVTESETIHAIYQNLFERYPQADSSVGQTSRLFYGSTQGYELIDWDNELPINQLVTAPTKEINVLPNPDRIDDSTANYLLLKYRKYDTLQKKLDTNYQVTFKDEIAAEKYFCGLDIHEFLELPEGSPFIDILHTEINPSASVFYSHDYDTYLYKCFSKKSPFVGNILLLLVKYLGVYSKSQVLKILLTVTNSTIDYSSEIGKIKANSNQFRKDLTTGKLQASYPELHHYIKRYIPEINATLDFMYDYVYTDSKSGELRYLSYYSIHRLAKNVGLAIGKHISFQKMWTVLSLMVVIEMIDKLPNESVPKDLYISIIEPQENNKDKIRTSNVYEPVLFNDTTIQNMSDIVKKLKENNVTVTSLSYELIYRLFGENKALKDFPQAYKPLVEKGYIRMSSKDCNLTNKSIQLEKTAVKLIMQSLDTKGYILESDLISALARNKNTKIATIKPKYIKIRTDIINKYGLSRQRMTRDLYTTLSVAGKYCSKVIIFKE</sequence>
<dbReference type="Proteomes" id="UP000297938">
    <property type="component" value="Unassembled WGS sequence"/>
</dbReference>
<dbReference type="AlphaFoldDB" id="A0A7Z8CXE2"/>
<gene>
    <name evidence="1" type="ORF">CKN69_10625</name>
</gene>
<dbReference type="EMBL" id="NRPP01000017">
    <property type="protein sequence ID" value="TFJ25066.1"/>
    <property type="molecule type" value="Genomic_DNA"/>
</dbReference>
<evidence type="ECO:0000313" key="1">
    <source>
        <dbReference type="EMBL" id="TFJ25066.1"/>
    </source>
</evidence>
<comment type="caution">
    <text evidence="1">The sequence shown here is derived from an EMBL/GenBank/DDBJ whole genome shotgun (WGS) entry which is preliminary data.</text>
</comment>
<dbReference type="RefSeq" id="WP_135026342.1">
    <property type="nucleotide sequence ID" value="NZ_JBFUWK010000004.1"/>
</dbReference>
<name>A0A7Z8CXE2_CARDV</name>
<evidence type="ECO:0000313" key="2">
    <source>
        <dbReference type="Proteomes" id="UP000297938"/>
    </source>
</evidence>
<reference evidence="1 2" key="1">
    <citation type="journal article" date="2018" name="Int. J. Food Microbiol.">
        <title>Growth of Carnobacterium spp. isolated from chilled vacuum-packaged meat under relevant acidic conditions.</title>
        <authorList>
            <person name="Zhang P."/>
            <person name="Badoni M."/>
            <person name="Ganzle M."/>
            <person name="Yang X."/>
        </authorList>
    </citation>
    <scope>NUCLEOTIDE SEQUENCE [LARGE SCALE GENOMIC DNA]</scope>
    <source>
        <strain evidence="1 2">B2</strain>
    </source>
</reference>
<accession>A0A7Z8CXE2</accession>
<proteinExistence type="predicted"/>
<protein>
    <submittedName>
        <fullName evidence="1">Uncharacterized protein</fullName>
    </submittedName>
</protein>